<protein>
    <submittedName>
        <fullName evidence="1">Hda110</fullName>
    </submittedName>
</protein>
<reference evidence="1" key="2">
    <citation type="journal article" date="2015" name="Data Brief">
        <title>Shoot transcriptome of the giant reed, Arundo donax.</title>
        <authorList>
            <person name="Barrero R.A."/>
            <person name="Guerrero F.D."/>
            <person name="Moolhuijzen P."/>
            <person name="Goolsby J.A."/>
            <person name="Tidwell J."/>
            <person name="Bellgard S.E."/>
            <person name="Bellgard M.I."/>
        </authorList>
    </citation>
    <scope>NUCLEOTIDE SEQUENCE</scope>
    <source>
        <tissue evidence="1">Shoot tissue taken approximately 20 cm above the soil surface</tissue>
    </source>
</reference>
<organism evidence="1">
    <name type="scientific">Arundo donax</name>
    <name type="common">Giant reed</name>
    <name type="synonym">Donax arundinaceus</name>
    <dbReference type="NCBI Taxonomy" id="35708"/>
    <lineage>
        <taxon>Eukaryota</taxon>
        <taxon>Viridiplantae</taxon>
        <taxon>Streptophyta</taxon>
        <taxon>Embryophyta</taxon>
        <taxon>Tracheophyta</taxon>
        <taxon>Spermatophyta</taxon>
        <taxon>Magnoliopsida</taxon>
        <taxon>Liliopsida</taxon>
        <taxon>Poales</taxon>
        <taxon>Poaceae</taxon>
        <taxon>PACMAD clade</taxon>
        <taxon>Arundinoideae</taxon>
        <taxon>Arundineae</taxon>
        <taxon>Arundo</taxon>
    </lineage>
</organism>
<accession>A0A0A9D7Y2</accession>
<sequence>MAYSFFLPQVVPIFTDYLSFRWKGSHGTVNSNGELNSVPLQFTVWSFTELLIGVGNIFSKYINAFFGSWCGLLGDTRISSCSSVLEVTSFFLSQQLVCHPTEVNALLVLSKPWPSYVP</sequence>
<evidence type="ECO:0000313" key="1">
    <source>
        <dbReference type="EMBL" id="JAD82803.1"/>
    </source>
</evidence>
<dbReference type="AlphaFoldDB" id="A0A0A9D7Y2"/>
<reference evidence="1" key="1">
    <citation type="submission" date="2014-09" db="EMBL/GenBank/DDBJ databases">
        <authorList>
            <person name="Magalhaes I.L.F."/>
            <person name="Oliveira U."/>
            <person name="Santos F.R."/>
            <person name="Vidigal T.H.D.A."/>
            <person name="Brescovit A.D."/>
            <person name="Santos A.J."/>
        </authorList>
    </citation>
    <scope>NUCLEOTIDE SEQUENCE</scope>
    <source>
        <tissue evidence="1">Shoot tissue taken approximately 20 cm above the soil surface</tissue>
    </source>
</reference>
<proteinExistence type="predicted"/>
<name>A0A0A9D7Y2_ARUDO</name>
<dbReference type="EMBL" id="GBRH01215092">
    <property type="protein sequence ID" value="JAD82803.1"/>
    <property type="molecule type" value="Transcribed_RNA"/>
</dbReference>